<proteinExistence type="predicted"/>
<dbReference type="AlphaFoldDB" id="X1AGT2"/>
<dbReference type="SUPFAM" id="SSF54001">
    <property type="entry name" value="Cysteine proteinases"/>
    <property type="match status" value="1"/>
</dbReference>
<dbReference type="EMBL" id="BART01003081">
    <property type="protein sequence ID" value="GAG71913.1"/>
    <property type="molecule type" value="Genomic_DNA"/>
</dbReference>
<accession>X1AGT2</accession>
<evidence type="ECO:0008006" key="2">
    <source>
        <dbReference type="Google" id="ProtNLM"/>
    </source>
</evidence>
<dbReference type="Gene3D" id="3.10.620.30">
    <property type="match status" value="1"/>
</dbReference>
<gene>
    <name evidence="1" type="ORF">S01H4_08803</name>
</gene>
<organism evidence="1">
    <name type="scientific">marine sediment metagenome</name>
    <dbReference type="NCBI Taxonomy" id="412755"/>
    <lineage>
        <taxon>unclassified sequences</taxon>
        <taxon>metagenomes</taxon>
        <taxon>ecological metagenomes</taxon>
    </lineage>
</organism>
<protein>
    <recommendedName>
        <fullName evidence="2">Transglutaminase-like domain-containing protein</fullName>
    </recommendedName>
</protein>
<feature type="non-terminal residue" evidence="1">
    <location>
        <position position="1"/>
    </location>
</feature>
<comment type="caution">
    <text evidence="1">The sequence shown here is derived from an EMBL/GenBank/DDBJ whole genome shotgun (WGS) entry which is preliminary data.</text>
</comment>
<name>X1AGT2_9ZZZZ</name>
<reference evidence="1" key="1">
    <citation type="journal article" date="2014" name="Front. Microbiol.">
        <title>High frequency of phylogenetically diverse reductive dehalogenase-homologous genes in deep subseafloor sedimentary metagenomes.</title>
        <authorList>
            <person name="Kawai M."/>
            <person name="Futagami T."/>
            <person name="Toyoda A."/>
            <person name="Takaki Y."/>
            <person name="Nishi S."/>
            <person name="Hori S."/>
            <person name="Arai W."/>
            <person name="Tsubouchi T."/>
            <person name="Morono Y."/>
            <person name="Uchiyama I."/>
            <person name="Ito T."/>
            <person name="Fujiyama A."/>
            <person name="Inagaki F."/>
            <person name="Takami H."/>
        </authorList>
    </citation>
    <scope>NUCLEOTIDE SEQUENCE</scope>
    <source>
        <strain evidence="1">Expedition CK06-06</strain>
    </source>
</reference>
<dbReference type="InterPro" id="IPR038765">
    <property type="entry name" value="Papain-like_cys_pep_sf"/>
</dbReference>
<evidence type="ECO:0000313" key="1">
    <source>
        <dbReference type="EMBL" id="GAG71913.1"/>
    </source>
</evidence>
<sequence length="288" mass="33051">SNVIVYPILQRQKDVLRKKKARVVLHQAPRLKREIPDKITKPEKATLFCKVRDKQLNRIIYQSSFDITFLPKDFIVWNIKDSKGEHKYRLSEFLGAWVFATDNEELLDKIRSEAAKYHPMGVLVGAGTDNREEIRLQIKALYDYLSKESGIKYVNQPFYFGIKEEGQRILTPDTVIKLKAGNCIDLTVLFASLMEGLGINPLIMLMPSHAFLAWGNKHETRALDFLECTCLGRKSFEEAQKMGEENFKKNFLFIGAENPLPNAITFMSKGCEIIDLSEVRAHGIYSIF</sequence>